<evidence type="ECO:0000313" key="2">
    <source>
        <dbReference type="EMBL" id="MFC5242255.1"/>
    </source>
</evidence>
<organism evidence="2 3">
    <name type="scientific">Streptomyces atrovirens</name>
    <dbReference type="NCBI Taxonomy" id="285556"/>
    <lineage>
        <taxon>Bacteria</taxon>
        <taxon>Bacillati</taxon>
        <taxon>Actinomycetota</taxon>
        <taxon>Actinomycetes</taxon>
        <taxon>Kitasatosporales</taxon>
        <taxon>Streptomycetaceae</taxon>
        <taxon>Streptomyces</taxon>
    </lineage>
</organism>
<gene>
    <name evidence="2" type="ORF">ACFPWV_20460</name>
</gene>
<evidence type="ECO:0000256" key="1">
    <source>
        <dbReference type="SAM" id="MobiDB-lite"/>
    </source>
</evidence>
<proteinExistence type="predicted"/>
<reference evidence="3" key="1">
    <citation type="journal article" date="2019" name="Int. J. Syst. Evol. Microbiol.">
        <title>The Global Catalogue of Microorganisms (GCM) 10K type strain sequencing project: providing services to taxonomists for standard genome sequencing and annotation.</title>
        <authorList>
            <consortium name="The Broad Institute Genomics Platform"/>
            <consortium name="The Broad Institute Genome Sequencing Center for Infectious Disease"/>
            <person name="Wu L."/>
            <person name="Ma J."/>
        </authorList>
    </citation>
    <scope>NUCLEOTIDE SEQUENCE [LARGE SCALE GENOMIC DNA]</scope>
    <source>
        <strain evidence="3">CGMCC 4.7131</strain>
    </source>
</reference>
<sequence>MSDVKKNQDEEITTLDNHAPAPPAGGEFTTMDNHAPAPPADGSIVTLDNHAPAPPALDLDGGK</sequence>
<feature type="region of interest" description="Disordered" evidence="1">
    <location>
        <begin position="1"/>
        <end position="63"/>
    </location>
</feature>
<protein>
    <submittedName>
        <fullName evidence="2">Sigma-like protein</fullName>
    </submittedName>
</protein>
<dbReference type="Proteomes" id="UP001596035">
    <property type="component" value="Unassembled WGS sequence"/>
</dbReference>
<evidence type="ECO:0000313" key="3">
    <source>
        <dbReference type="Proteomes" id="UP001596035"/>
    </source>
</evidence>
<dbReference type="EMBL" id="JBHSKN010000018">
    <property type="protein sequence ID" value="MFC5242255.1"/>
    <property type="molecule type" value="Genomic_DNA"/>
</dbReference>
<accession>A0ABW0DXH6</accession>
<comment type="caution">
    <text evidence="2">The sequence shown here is derived from an EMBL/GenBank/DDBJ whole genome shotgun (WGS) entry which is preliminary data.</text>
</comment>
<dbReference type="RefSeq" id="WP_344555226.1">
    <property type="nucleotide sequence ID" value="NZ_BAAATG010000001.1"/>
</dbReference>
<name>A0ABW0DXH6_9ACTN</name>
<keyword evidence="3" id="KW-1185">Reference proteome</keyword>